<protein>
    <submittedName>
        <fullName evidence="2">Uncharacterized protein</fullName>
    </submittedName>
</protein>
<feature type="chain" id="PRO_5022193462" evidence="1">
    <location>
        <begin position="22"/>
        <end position="627"/>
    </location>
</feature>
<keyword evidence="3" id="KW-1185">Reference proteome</keyword>
<gene>
    <name evidence="2" type="ORF">BGE01nite_56290</name>
</gene>
<name>A0A512MHY1_9BACT</name>
<reference evidence="2 3" key="1">
    <citation type="submission" date="2019-07" db="EMBL/GenBank/DDBJ databases">
        <title>Whole genome shotgun sequence of Brevifollis gellanilyticus NBRC 108608.</title>
        <authorList>
            <person name="Hosoyama A."/>
            <person name="Uohara A."/>
            <person name="Ohji S."/>
            <person name="Ichikawa N."/>
        </authorList>
    </citation>
    <scope>NUCLEOTIDE SEQUENCE [LARGE SCALE GENOMIC DNA]</scope>
    <source>
        <strain evidence="2 3">NBRC 108608</strain>
    </source>
</reference>
<dbReference type="OrthoDB" id="179152at2"/>
<organism evidence="2 3">
    <name type="scientific">Brevifollis gellanilyticus</name>
    <dbReference type="NCBI Taxonomy" id="748831"/>
    <lineage>
        <taxon>Bacteria</taxon>
        <taxon>Pseudomonadati</taxon>
        <taxon>Verrucomicrobiota</taxon>
        <taxon>Verrucomicrobiia</taxon>
        <taxon>Verrucomicrobiales</taxon>
        <taxon>Verrucomicrobiaceae</taxon>
    </lineage>
</organism>
<comment type="caution">
    <text evidence="2">The sequence shown here is derived from an EMBL/GenBank/DDBJ whole genome shotgun (WGS) entry which is preliminary data.</text>
</comment>
<sequence length="627" mass="68722">MHSPRLVLFLPLLLMAAFSRAEQPNEFSIQRYHFPAHGWIHFRKPPSMPPEGASEAEIQEFIRQSDKMVKSYLGESGVSLPPGSLGCLDTESHTLALRTARSTHQEVRAYVDDRLSSAKKLLSWRLEIIEAEGSDVRAMMAEAQGKKDHGALLDALSAKGRVFATMRGESAGSMGTTAQQGKRLLLPGYYALDENGYVDFEDNEANQGVALRLDPVLGFEDNVDLSVELNFQAQAASRRWQKLPAGGLSKVEACWTDLPRNSIKTSINFRSGETKLLGVWTDPLAVSSKMTAAFLCAHSVLLMPPENARIEKLLGAAGETVLATPKNPPPLDLPAGMKVSRYKVPPDFETMGEKEGSQAPPDTTKVQKILEGQGIPFPRGAYAKFISETSELVVCNTPENIDLVDSFTGVHGCGSSFPGTVRLSFHIVEAEAAVIRKLGRESEGLADHQEAWKALNQMAAGGKARFVRSAWMETRHGQQVVYENVLLRPRADSVSEVGAAEEPVKTKEGEVPAAVPGRRFYLEAEEDKIGFTIEADLVVEDERMITLNVKLENDLALPVTLTPEAPADPSVRRISAVTQENPEATFTTNTVCVPGRYRMIGVYQPDAEDGKLLHAVFVRADVVEYRE</sequence>
<dbReference type="EMBL" id="BKAG01000088">
    <property type="protein sequence ID" value="GEP46338.1"/>
    <property type="molecule type" value="Genomic_DNA"/>
</dbReference>
<accession>A0A512MHY1</accession>
<feature type="signal peptide" evidence="1">
    <location>
        <begin position="1"/>
        <end position="21"/>
    </location>
</feature>
<dbReference type="Proteomes" id="UP000321577">
    <property type="component" value="Unassembled WGS sequence"/>
</dbReference>
<dbReference type="AlphaFoldDB" id="A0A512MHY1"/>
<evidence type="ECO:0000313" key="2">
    <source>
        <dbReference type="EMBL" id="GEP46338.1"/>
    </source>
</evidence>
<evidence type="ECO:0000313" key="3">
    <source>
        <dbReference type="Proteomes" id="UP000321577"/>
    </source>
</evidence>
<keyword evidence="1" id="KW-0732">Signal</keyword>
<dbReference type="RefSeq" id="WP_146856116.1">
    <property type="nucleotide sequence ID" value="NZ_BKAG01000088.1"/>
</dbReference>
<proteinExistence type="predicted"/>
<evidence type="ECO:0000256" key="1">
    <source>
        <dbReference type="SAM" id="SignalP"/>
    </source>
</evidence>